<organism evidence="1 2">
    <name type="scientific">Aminobacter aganoensis</name>
    <dbReference type="NCBI Taxonomy" id="83264"/>
    <lineage>
        <taxon>Bacteria</taxon>
        <taxon>Pseudomonadati</taxon>
        <taxon>Pseudomonadota</taxon>
        <taxon>Alphaproteobacteria</taxon>
        <taxon>Hyphomicrobiales</taxon>
        <taxon>Phyllobacteriaceae</taxon>
        <taxon>Aminobacter</taxon>
    </lineage>
</organism>
<comment type="caution">
    <text evidence="1">The sequence shown here is derived from an EMBL/GenBank/DDBJ whole genome shotgun (WGS) entry which is preliminary data.</text>
</comment>
<dbReference type="InterPro" id="IPR018684">
    <property type="entry name" value="DUF2171"/>
</dbReference>
<dbReference type="AlphaFoldDB" id="A0A7X0F638"/>
<evidence type="ECO:0000313" key="2">
    <source>
        <dbReference type="Proteomes" id="UP000536262"/>
    </source>
</evidence>
<keyword evidence="2" id="KW-1185">Reference proteome</keyword>
<dbReference type="Pfam" id="PF09939">
    <property type="entry name" value="DUF2171"/>
    <property type="match status" value="1"/>
</dbReference>
<accession>A0A7X0F638</accession>
<dbReference type="Proteomes" id="UP000536262">
    <property type="component" value="Unassembled WGS sequence"/>
</dbReference>
<proteinExistence type="predicted"/>
<protein>
    <recommendedName>
        <fullName evidence="3">DUF2171 domain-containing protein</fullName>
    </recommendedName>
</protein>
<sequence length="83" mass="8983">MSASTAIREHMEVIGADGVHIGTVDKVEDGRIKLTKRDSGEGSHRGHHHYISMALVAETEGNKVRLSANADVAVTFEEESKPD</sequence>
<dbReference type="EMBL" id="JACHOU010000003">
    <property type="protein sequence ID" value="MBB6353826.1"/>
    <property type="molecule type" value="Genomic_DNA"/>
</dbReference>
<reference evidence="1 2" key="1">
    <citation type="submission" date="2020-08" db="EMBL/GenBank/DDBJ databases">
        <title>Genomic Encyclopedia of Type Strains, Phase IV (KMG-IV): sequencing the most valuable type-strain genomes for metagenomic binning, comparative biology and taxonomic classification.</title>
        <authorList>
            <person name="Goeker M."/>
        </authorList>
    </citation>
    <scope>NUCLEOTIDE SEQUENCE [LARGE SCALE GENOMIC DNA]</scope>
    <source>
        <strain evidence="1 2">DSM 7051</strain>
    </source>
</reference>
<gene>
    <name evidence="1" type="ORF">GGR00_001600</name>
</gene>
<evidence type="ECO:0008006" key="3">
    <source>
        <dbReference type="Google" id="ProtNLM"/>
    </source>
</evidence>
<evidence type="ECO:0000313" key="1">
    <source>
        <dbReference type="EMBL" id="MBB6353826.1"/>
    </source>
</evidence>
<name>A0A7X0F638_9HYPH</name>